<feature type="domain" description="Ferredoxin thioredoxin reductase alpha chain" evidence="5">
    <location>
        <begin position="3"/>
        <end position="74"/>
    </location>
</feature>
<gene>
    <name evidence="6" type="ORF">DCF25_11460</name>
</gene>
<comment type="subunit">
    <text evidence="2">Heterodimer of subunit A (variable subunit) and subunit B (catalytic subunit). Heterodimeric FTR forms a complex with ferredoxin and thioredoxin.</text>
</comment>
<proteinExistence type="inferred from homology"/>
<dbReference type="EMBL" id="QBMC01000070">
    <property type="protein sequence ID" value="PZO17266.1"/>
    <property type="molecule type" value="Genomic_DNA"/>
</dbReference>
<evidence type="ECO:0000256" key="2">
    <source>
        <dbReference type="ARBA" id="ARBA00026011"/>
    </source>
</evidence>
<evidence type="ECO:0000313" key="6">
    <source>
        <dbReference type="EMBL" id="PZO17266.1"/>
    </source>
</evidence>
<protein>
    <submittedName>
        <fullName evidence="6">Ferredoxin--nitrite reductase</fullName>
    </submittedName>
</protein>
<dbReference type="PANTHER" id="PTHR46937:SF4">
    <property type="entry name" value="FERREDOXIN-THIOREDOXIN REDUCTASE SUBUNIT A1, CHLOROPLASTIC"/>
    <property type="match status" value="1"/>
</dbReference>
<evidence type="ECO:0000256" key="3">
    <source>
        <dbReference type="ARBA" id="ARBA00034474"/>
    </source>
</evidence>
<name>A0A2W4U7Q3_9CYAN</name>
<dbReference type="InterPro" id="IPR008990">
    <property type="entry name" value="Elect_transpt_acc-like_dom_sf"/>
</dbReference>
<reference evidence="6 7" key="2">
    <citation type="submission" date="2018-06" db="EMBL/GenBank/DDBJ databases">
        <title>Metagenomic assembly of (sub)arctic Cyanobacteria and their associated microbiome from non-axenic cultures.</title>
        <authorList>
            <person name="Baurain D."/>
        </authorList>
    </citation>
    <scope>NUCLEOTIDE SEQUENCE [LARGE SCALE GENOMIC DNA]</scope>
    <source>
        <strain evidence="6">ULC129bin1</strain>
    </source>
</reference>
<evidence type="ECO:0000256" key="4">
    <source>
        <dbReference type="ARBA" id="ARBA00034490"/>
    </source>
</evidence>
<keyword evidence="1" id="KW-0560">Oxidoreductase</keyword>
<evidence type="ECO:0000256" key="1">
    <source>
        <dbReference type="ARBA" id="ARBA00023002"/>
    </source>
</evidence>
<dbReference type="InterPro" id="IPR004207">
    <property type="entry name" value="Fd_thioredoxin_Rdtase_alpha"/>
</dbReference>
<comment type="function">
    <text evidence="3">Variable subunit of the ferredoxin-thioredoxin reductase (FTR), which catalyzes the two-electron reduction of thioredoxins by the electrons provided by reduced ferredoxin.</text>
</comment>
<dbReference type="PANTHER" id="PTHR46937">
    <property type="entry name" value="FERREDOXIN-THIOREDOXIN REDUCTASE, VARIABLE CHAIN"/>
    <property type="match status" value="1"/>
</dbReference>
<dbReference type="Pfam" id="PF02941">
    <property type="entry name" value="FeThRed_A"/>
    <property type="match status" value="1"/>
</dbReference>
<reference evidence="7" key="1">
    <citation type="submission" date="2018-04" db="EMBL/GenBank/DDBJ databases">
        <authorList>
            <person name="Cornet L."/>
        </authorList>
    </citation>
    <scope>NUCLEOTIDE SEQUENCE [LARGE SCALE GENOMIC DNA]</scope>
</reference>
<dbReference type="Gene3D" id="2.30.30.50">
    <property type="match status" value="1"/>
</dbReference>
<evidence type="ECO:0000313" key="7">
    <source>
        <dbReference type="Proteomes" id="UP000249354"/>
    </source>
</evidence>
<evidence type="ECO:0000259" key="5">
    <source>
        <dbReference type="Pfam" id="PF02941"/>
    </source>
</evidence>
<comment type="similarity">
    <text evidence="4">Belongs to the ferredoxin thioredoxin reductase alpha subunit family.</text>
</comment>
<dbReference type="SUPFAM" id="SSF50090">
    <property type="entry name" value="Electron transport accessory proteins"/>
    <property type="match status" value="1"/>
</dbReference>
<dbReference type="InterPro" id="IPR044166">
    <property type="entry name" value="FTRV"/>
</dbReference>
<sequence>MKVGDRVRIKGPLILFHHPKHRNEPFEVQGMEGTIAAILTDWKGRPISPNYTILAEFEVEGARRPFKAHLREDELEILS</sequence>
<dbReference type="Proteomes" id="UP000249354">
    <property type="component" value="Unassembled WGS sequence"/>
</dbReference>
<dbReference type="GO" id="GO:0015979">
    <property type="term" value="P:photosynthesis"/>
    <property type="evidence" value="ECO:0007669"/>
    <property type="project" value="InterPro"/>
</dbReference>
<comment type="caution">
    <text evidence="6">The sequence shown here is derived from an EMBL/GenBank/DDBJ whole genome shotgun (WGS) entry which is preliminary data.</text>
</comment>
<accession>A0A2W4U7Q3</accession>
<dbReference type="AlphaFoldDB" id="A0A2W4U7Q3"/>
<dbReference type="GO" id="GO:0016491">
    <property type="term" value="F:oxidoreductase activity"/>
    <property type="evidence" value="ECO:0007669"/>
    <property type="project" value="UniProtKB-KW"/>
</dbReference>
<organism evidence="6 7">
    <name type="scientific">Leptolyngbya foveolarum</name>
    <dbReference type="NCBI Taxonomy" id="47253"/>
    <lineage>
        <taxon>Bacteria</taxon>
        <taxon>Bacillati</taxon>
        <taxon>Cyanobacteriota</taxon>
        <taxon>Cyanophyceae</taxon>
        <taxon>Leptolyngbyales</taxon>
        <taxon>Leptolyngbyaceae</taxon>
        <taxon>Leptolyngbya group</taxon>
        <taxon>Leptolyngbya</taxon>
    </lineage>
</organism>